<protein>
    <recommendedName>
        <fullName evidence="1">KIB1-4 beta-propeller domain-containing protein</fullName>
    </recommendedName>
</protein>
<reference evidence="2" key="1">
    <citation type="submission" date="2020-10" db="EMBL/GenBank/DDBJ databases">
        <authorList>
            <person name="Han B."/>
            <person name="Lu T."/>
            <person name="Zhao Q."/>
            <person name="Huang X."/>
            <person name="Zhao Y."/>
        </authorList>
    </citation>
    <scope>NUCLEOTIDE SEQUENCE</scope>
</reference>
<organism evidence="2 3">
    <name type="scientific">Miscanthus lutarioriparius</name>
    <dbReference type="NCBI Taxonomy" id="422564"/>
    <lineage>
        <taxon>Eukaryota</taxon>
        <taxon>Viridiplantae</taxon>
        <taxon>Streptophyta</taxon>
        <taxon>Embryophyta</taxon>
        <taxon>Tracheophyta</taxon>
        <taxon>Spermatophyta</taxon>
        <taxon>Magnoliopsida</taxon>
        <taxon>Liliopsida</taxon>
        <taxon>Poales</taxon>
        <taxon>Poaceae</taxon>
        <taxon>PACMAD clade</taxon>
        <taxon>Panicoideae</taxon>
        <taxon>Andropogonodae</taxon>
        <taxon>Andropogoneae</taxon>
        <taxon>Saccharinae</taxon>
        <taxon>Miscanthus</taxon>
    </lineage>
</organism>
<proteinExistence type="predicted"/>
<dbReference type="InterPro" id="IPR005174">
    <property type="entry name" value="KIB1-4_b-propeller"/>
</dbReference>
<comment type="caution">
    <text evidence="2">The sequence shown here is derived from an EMBL/GenBank/DDBJ whole genome shotgun (WGS) entry which is preliminary data.</text>
</comment>
<gene>
    <name evidence="2" type="ORF">NCGR_LOCUS39899</name>
</gene>
<accession>A0A811QJN7</accession>
<dbReference type="PANTHER" id="PTHR33110:SF111">
    <property type="entry name" value="DUF295 DOMAIN-CONTAINING PROTEIN"/>
    <property type="match status" value="1"/>
</dbReference>
<keyword evidence="3" id="KW-1185">Reference proteome</keyword>
<dbReference type="Pfam" id="PF03478">
    <property type="entry name" value="Beta-prop_KIB1-4"/>
    <property type="match status" value="1"/>
</dbReference>
<feature type="domain" description="KIB1-4 beta-propeller" evidence="1">
    <location>
        <begin position="2"/>
        <end position="63"/>
    </location>
</feature>
<sequence>MADFQQSKWTKVTTIGDDQVLFLRRRCSRFIRVSPEEMPGDRIIFLDKDDEAHDYYEYGVGSSSDSCMVYDMRDGTVSPFVPSVQWERRSVPATWLFPQV</sequence>
<dbReference type="AlphaFoldDB" id="A0A811QJN7"/>
<name>A0A811QJN7_9POAL</name>
<evidence type="ECO:0000313" key="3">
    <source>
        <dbReference type="Proteomes" id="UP000604825"/>
    </source>
</evidence>
<dbReference type="PANTHER" id="PTHR33110">
    <property type="entry name" value="F-BOX/KELCH-REPEAT PROTEIN-RELATED"/>
    <property type="match status" value="1"/>
</dbReference>
<dbReference type="OrthoDB" id="686379at2759"/>
<dbReference type="Proteomes" id="UP000604825">
    <property type="component" value="Unassembled WGS sequence"/>
</dbReference>
<dbReference type="EMBL" id="CAJGYO010000010">
    <property type="protein sequence ID" value="CAD6256392.1"/>
    <property type="molecule type" value="Genomic_DNA"/>
</dbReference>
<evidence type="ECO:0000259" key="1">
    <source>
        <dbReference type="Pfam" id="PF03478"/>
    </source>
</evidence>
<evidence type="ECO:0000313" key="2">
    <source>
        <dbReference type="EMBL" id="CAD6256392.1"/>
    </source>
</evidence>